<dbReference type="EMBL" id="JAAHFQ010000166">
    <property type="protein sequence ID" value="NER28061.1"/>
    <property type="molecule type" value="Genomic_DNA"/>
</dbReference>
<reference evidence="1" key="1">
    <citation type="submission" date="2019-11" db="EMBL/GenBank/DDBJ databases">
        <title>Genomic insights into an expanded diversity of filamentous marine cyanobacteria reveals the extraordinary biosynthetic potential of Moorea and Okeania.</title>
        <authorList>
            <person name="Ferreira Leao T."/>
            <person name="Wang M."/>
            <person name="Moss N."/>
            <person name="Da Silva R."/>
            <person name="Sanders J."/>
            <person name="Nurk S."/>
            <person name="Gurevich A."/>
            <person name="Humphrey G."/>
            <person name="Reher R."/>
            <person name="Zhu Q."/>
            <person name="Belda-Ferre P."/>
            <person name="Glukhov E."/>
            <person name="Rex R."/>
            <person name="Dorrestein P.C."/>
            <person name="Knight R."/>
            <person name="Pevzner P."/>
            <person name="Gerwick W.H."/>
            <person name="Gerwick L."/>
        </authorList>
    </citation>
    <scope>NUCLEOTIDE SEQUENCE</scope>
    <source>
        <strain evidence="1">SIO1C4</strain>
    </source>
</reference>
<protein>
    <submittedName>
        <fullName evidence="1">Uncharacterized protein</fullName>
    </submittedName>
</protein>
<comment type="caution">
    <text evidence="1">The sequence shown here is derived from an EMBL/GenBank/DDBJ whole genome shotgun (WGS) entry which is preliminary data.</text>
</comment>
<gene>
    <name evidence="1" type="ORF">F6J89_10615</name>
</gene>
<proteinExistence type="predicted"/>
<sequence>MGNAYPKKQWFVDKNPRTQDYSISGNRALISGKNMLDFIKSFFNPVRITIPYLLDIIIVSDPRQIRKIETSGDVDRLHTYDTASLPWWVKIYFRATKFHDDQRDLWFCPFEPTSNPTYQSRRTYLEEKVAIGYSQADVRRIAQLLNTNADDQTLAHEMVQIVNRRFFESEIPLTITKSAKDTLQNFSEAILPWNYLRAVQSQQKIMNYCQRTLPQGVHILDAGHNIGEVVQTTAGALRTLKDNLEKPVAEIFTSHPLTPQVPRIATRSSNFDGLLSYPTSAGQTVVIFKIGEAAAETHDISFTFGTGREERACVFQEFFMNFMNDLQQELKGQ</sequence>
<evidence type="ECO:0000313" key="1">
    <source>
        <dbReference type="EMBL" id="NER28061.1"/>
    </source>
</evidence>
<dbReference type="AlphaFoldDB" id="A0A6B3NEI7"/>
<accession>A0A6B3NEI7</accession>
<organism evidence="1">
    <name type="scientific">Symploca sp. SIO1C4</name>
    <dbReference type="NCBI Taxonomy" id="2607765"/>
    <lineage>
        <taxon>Bacteria</taxon>
        <taxon>Bacillati</taxon>
        <taxon>Cyanobacteriota</taxon>
        <taxon>Cyanophyceae</taxon>
        <taxon>Coleofasciculales</taxon>
        <taxon>Coleofasciculaceae</taxon>
        <taxon>Symploca</taxon>
    </lineage>
</organism>
<name>A0A6B3NEI7_9CYAN</name>